<gene>
    <name evidence="3" type="ORF">RJ641_015728</name>
</gene>
<keyword evidence="4" id="KW-1185">Reference proteome</keyword>
<dbReference type="Proteomes" id="UP001370490">
    <property type="component" value="Unassembled WGS sequence"/>
</dbReference>
<protein>
    <submittedName>
        <fullName evidence="3">SWIB/MDM2 domain</fullName>
    </submittedName>
</protein>
<dbReference type="AlphaFoldDB" id="A0AAN8USI5"/>
<dbReference type="Pfam" id="PF02201">
    <property type="entry name" value="SWIB"/>
    <property type="match status" value="1"/>
</dbReference>
<proteinExistence type="predicted"/>
<evidence type="ECO:0000259" key="2">
    <source>
        <dbReference type="PROSITE" id="PS51925"/>
    </source>
</evidence>
<organism evidence="3 4">
    <name type="scientific">Dillenia turbinata</name>
    <dbReference type="NCBI Taxonomy" id="194707"/>
    <lineage>
        <taxon>Eukaryota</taxon>
        <taxon>Viridiplantae</taxon>
        <taxon>Streptophyta</taxon>
        <taxon>Embryophyta</taxon>
        <taxon>Tracheophyta</taxon>
        <taxon>Spermatophyta</taxon>
        <taxon>Magnoliopsida</taxon>
        <taxon>eudicotyledons</taxon>
        <taxon>Gunneridae</taxon>
        <taxon>Pentapetalae</taxon>
        <taxon>Dilleniales</taxon>
        <taxon>Dilleniaceae</taxon>
        <taxon>Dillenia</taxon>
    </lineage>
</organism>
<reference evidence="3 4" key="1">
    <citation type="submission" date="2023-12" db="EMBL/GenBank/DDBJ databases">
        <title>A high-quality genome assembly for Dillenia turbinata (Dilleniales).</title>
        <authorList>
            <person name="Chanderbali A."/>
        </authorList>
    </citation>
    <scope>NUCLEOTIDE SEQUENCE [LARGE SCALE GENOMIC DNA]</scope>
    <source>
        <strain evidence="3">LSX21</strain>
        <tissue evidence="3">Leaf</tissue>
    </source>
</reference>
<dbReference type="SMART" id="SM00151">
    <property type="entry name" value="SWIB"/>
    <property type="match status" value="1"/>
</dbReference>
<feature type="domain" description="DM2" evidence="2">
    <location>
        <begin position="48"/>
        <end position="126"/>
    </location>
</feature>
<name>A0AAN8USI5_9MAGN</name>
<evidence type="ECO:0000313" key="4">
    <source>
        <dbReference type="Proteomes" id="UP001370490"/>
    </source>
</evidence>
<comment type="caution">
    <text evidence="3">The sequence shown here is derived from an EMBL/GenBank/DDBJ whole genome shotgun (WGS) entry which is preliminary data.</text>
</comment>
<accession>A0AAN8USI5</accession>
<dbReference type="EMBL" id="JBAMMX010000021">
    <property type="protein sequence ID" value="KAK6919824.1"/>
    <property type="molecule type" value="Genomic_DNA"/>
</dbReference>
<dbReference type="Gene3D" id="1.10.245.10">
    <property type="entry name" value="SWIB/MDM2 domain"/>
    <property type="match status" value="1"/>
</dbReference>
<dbReference type="PANTHER" id="PTHR13844">
    <property type="entry name" value="SWI/SNF-RELATED MATRIX-ASSOCIATED ACTIN-DEPENDENT REGULATOR OF CHROMATIN SUBFAMILY D"/>
    <property type="match status" value="1"/>
</dbReference>
<dbReference type="InterPro" id="IPR036885">
    <property type="entry name" value="SWIB_MDM2_dom_sf"/>
</dbReference>
<dbReference type="SUPFAM" id="SSF47592">
    <property type="entry name" value="SWIB/MDM2 domain"/>
    <property type="match status" value="1"/>
</dbReference>
<dbReference type="InterPro" id="IPR019835">
    <property type="entry name" value="SWIB_domain"/>
</dbReference>
<feature type="region of interest" description="Disordered" evidence="1">
    <location>
        <begin position="23"/>
        <end position="50"/>
    </location>
</feature>
<dbReference type="CDD" id="cd10567">
    <property type="entry name" value="SWIB-MDM2_like"/>
    <property type="match status" value="1"/>
</dbReference>
<dbReference type="InterPro" id="IPR003121">
    <property type="entry name" value="SWIB_MDM2_domain"/>
</dbReference>
<sequence length="128" mass="13782">MSGIRVLRQTRVLCEAAKSAVRGSKSGKAASSTGLNVKAPRSGSPSTGIVKLTPVSPAMQKFLGASKASRTDAVKKIWAYIKLHNLQDGADKRKIHCDEKLKTIFDGKDYVGMLEIGKLLNGHFVKTN</sequence>
<dbReference type="PROSITE" id="PS51925">
    <property type="entry name" value="SWIB_MDM2"/>
    <property type="match status" value="1"/>
</dbReference>
<evidence type="ECO:0000313" key="3">
    <source>
        <dbReference type="EMBL" id="KAK6919824.1"/>
    </source>
</evidence>
<evidence type="ECO:0000256" key="1">
    <source>
        <dbReference type="SAM" id="MobiDB-lite"/>
    </source>
</evidence>
<feature type="compositionally biased region" description="Low complexity" evidence="1">
    <location>
        <begin position="23"/>
        <end position="34"/>
    </location>
</feature>